<dbReference type="EMBL" id="CP031165">
    <property type="protein sequence ID" value="AXV07225.1"/>
    <property type="molecule type" value="Genomic_DNA"/>
</dbReference>
<dbReference type="Gene3D" id="3.90.550.10">
    <property type="entry name" value="Spore Coat Polysaccharide Biosynthesis Protein SpsA, Chain A"/>
    <property type="match status" value="1"/>
</dbReference>
<evidence type="ECO:0000313" key="2">
    <source>
        <dbReference type="EMBL" id="AXV07225.1"/>
    </source>
</evidence>
<dbReference type="KEGG" id="euz:DVS28_a2544"/>
<dbReference type="InterPro" id="IPR029044">
    <property type="entry name" value="Nucleotide-diphossugar_trans"/>
</dbReference>
<keyword evidence="3" id="KW-1185">Reference proteome</keyword>
<dbReference type="AlphaFoldDB" id="A0A346XYC8"/>
<protein>
    <recommendedName>
        <fullName evidence="1">Glycosyltransferase 2-like domain-containing protein</fullName>
    </recommendedName>
</protein>
<evidence type="ECO:0000313" key="3">
    <source>
        <dbReference type="Proteomes" id="UP000264006"/>
    </source>
</evidence>
<organism evidence="2 3">
    <name type="scientific">Euzebya pacifica</name>
    <dbReference type="NCBI Taxonomy" id="1608957"/>
    <lineage>
        <taxon>Bacteria</taxon>
        <taxon>Bacillati</taxon>
        <taxon>Actinomycetota</taxon>
        <taxon>Nitriliruptoria</taxon>
        <taxon>Euzebyales</taxon>
    </lineage>
</organism>
<accession>A0A346XYC8</accession>
<dbReference type="Proteomes" id="UP000264006">
    <property type="component" value="Chromosome"/>
</dbReference>
<gene>
    <name evidence="2" type="ORF">DVS28_a2544</name>
</gene>
<dbReference type="InterPro" id="IPR001173">
    <property type="entry name" value="Glyco_trans_2-like"/>
</dbReference>
<dbReference type="OrthoDB" id="4529776at2"/>
<reference evidence="2 3" key="1">
    <citation type="submission" date="2018-09" db="EMBL/GenBank/DDBJ databases">
        <title>Complete genome sequence of Euzebya sp. DY32-46 isolated from seawater of Pacific Ocean.</title>
        <authorList>
            <person name="Xu L."/>
            <person name="Wu Y.-H."/>
            <person name="Xu X.-W."/>
        </authorList>
    </citation>
    <scope>NUCLEOTIDE SEQUENCE [LARGE SCALE GENOMIC DNA]</scope>
    <source>
        <strain evidence="2 3">DY32-46</strain>
    </source>
</reference>
<dbReference type="RefSeq" id="WP_114591752.1">
    <property type="nucleotide sequence ID" value="NZ_CP031165.1"/>
</dbReference>
<proteinExistence type="predicted"/>
<name>A0A346XYC8_9ACTN</name>
<sequence length="245" mass="26860">MPLLSIITPTQSHNADHIEAVWEGLVVQDMPDGWEWEWLVQEDGRDPAVRDRLPDDPRVCYDALGVQVGSAATRNHALARAGGDVVAGVDHDDFHLPGALSALLGPLIERADIGWSCGPCRLEMADGGTWTKPSVFAAGRVPARAVTDHFLAHDDFPFPAAFTAFRRVPLVAHGGWPAVARSTDAVLLADFGDRYDGWWVEDVVAVYRRWDAQKTVQPADIAIRDLPHVRGIIRQRRVARDALGG</sequence>
<dbReference type="SUPFAM" id="SSF53448">
    <property type="entry name" value="Nucleotide-diphospho-sugar transferases"/>
    <property type="match status" value="1"/>
</dbReference>
<dbReference type="Pfam" id="PF00535">
    <property type="entry name" value="Glycos_transf_2"/>
    <property type="match status" value="1"/>
</dbReference>
<feature type="domain" description="Glycosyltransferase 2-like" evidence="1">
    <location>
        <begin position="5"/>
        <end position="152"/>
    </location>
</feature>
<evidence type="ECO:0000259" key="1">
    <source>
        <dbReference type="Pfam" id="PF00535"/>
    </source>
</evidence>